<dbReference type="CDD" id="cd02042">
    <property type="entry name" value="ParAB_family"/>
    <property type="match status" value="1"/>
</dbReference>
<accession>A0A7D5V8M7</accession>
<dbReference type="KEGG" id="cfon:HZU75_05470"/>
<dbReference type="PIRSF" id="PIRSF009320">
    <property type="entry name" value="Nuc_binding_HP_1000"/>
    <property type="match status" value="1"/>
</dbReference>
<reference evidence="2 3" key="1">
    <citation type="journal article" date="2016" name="Int. J. Syst. Evol. Microbiol.">
        <title>Chitinibacter fontanus sp. nov., isolated from a spring.</title>
        <authorList>
            <person name="Sheu S.Y."/>
            <person name="Li Y.S."/>
            <person name="Young C.C."/>
            <person name="Chen W.M."/>
        </authorList>
    </citation>
    <scope>NUCLEOTIDE SEQUENCE [LARGE SCALE GENOMIC DNA]</scope>
    <source>
        <strain evidence="2 3">STM-7</strain>
    </source>
</reference>
<evidence type="ECO:0000313" key="2">
    <source>
        <dbReference type="EMBL" id="QLI81017.1"/>
    </source>
</evidence>
<dbReference type="InterPro" id="IPR027417">
    <property type="entry name" value="P-loop_NTPase"/>
</dbReference>
<evidence type="ECO:0000313" key="3">
    <source>
        <dbReference type="Proteomes" id="UP000510822"/>
    </source>
</evidence>
<dbReference type="SUPFAM" id="SSF52540">
    <property type="entry name" value="P-loop containing nucleoside triphosphate hydrolases"/>
    <property type="match status" value="1"/>
</dbReference>
<sequence>MRKILIVNPKGGSGKSTLATHLASWFAWQEAKVMLGDLDKQHSSHHWLNLRSAQLPQIARWEIGDDQIARPPKGSQVAVLDTPACFANGKLKKVLKIVDHVIVPILPSAFDLWASADFFEELAEMKAVRREEVQVGAVGMRVNSRTQAATQLPAFLQKFDIPLITCIRDTQLYNQTIQRGMTLFDLPASKIMRDQAEWQPLFDWVMRRTPQAFRAAV</sequence>
<dbReference type="InterPro" id="IPR002586">
    <property type="entry name" value="CobQ/CobB/MinD/ParA_Nub-bd_dom"/>
</dbReference>
<dbReference type="EMBL" id="CP058952">
    <property type="protein sequence ID" value="QLI81017.1"/>
    <property type="molecule type" value="Genomic_DNA"/>
</dbReference>
<organism evidence="2 3">
    <name type="scientific">Chitinibacter fontanus</name>
    <dbReference type="NCBI Taxonomy" id="1737446"/>
    <lineage>
        <taxon>Bacteria</taxon>
        <taxon>Pseudomonadati</taxon>
        <taxon>Pseudomonadota</taxon>
        <taxon>Betaproteobacteria</taxon>
        <taxon>Neisseriales</taxon>
        <taxon>Chitinibacteraceae</taxon>
        <taxon>Chitinibacter</taxon>
    </lineage>
</organism>
<gene>
    <name evidence="2" type="ORF">HZU75_05470</name>
</gene>
<dbReference type="Pfam" id="PF01656">
    <property type="entry name" value="CbiA"/>
    <property type="match status" value="1"/>
</dbReference>
<dbReference type="PANTHER" id="PTHR13696:SF96">
    <property type="entry name" value="COBQ_COBB_MIND_PARA NUCLEOTIDE BINDING DOMAIN-CONTAINING PROTEIN"/>
    <property type="match status" value="1"/>
</dbReference>
<dbReference type="Proteomes" id="UP000510822">
    <property type="component" value="Chromosome"/>
</dbReference>
<evidence type="ECO:0000259" key="1">
    <source>
        <dbReference type="Pfam" id="PF01656"/>
    </source>
</evidence>
<feature type="domain" description="CobQ/CobB/MinD/ParA nucleotide binding" evidence="1">
    <location>
        <begin position="4"/>
        <end position="182"/>
    </location>
</feature>
<dbReference type="RefSeq" id="WP_180308148.1">
    <property type="nucleotide sequence ID" value="NZ_CP058952.1"/>
</dbReference>
<protein>
    <submittedName>
        <fullName evidence="2">ParA family protein</fullName>
    </submittedName>
</protein>
<proteinExistence type="predicted"/>
<dbReference type="AlphaFoldDB" id="A0A7D5V8M7"/>
<dbReference type="InterPro" id="IPR050678">
    <property type="entry name" value="DNA_Partitioning_ATPase"/>
</dbReference>
<dbReference type="PANTHER" id="PTHR13696">
    <property type="entry name" value="P-LOOP CONTAINING NUCLEOSIDE TRIPHOSPHATE HYDROLASE"/>
    <property type="match status" value="1"/>
</dbReference>
<name>A0A7D5V8M7_9NEIS</name>
<dbReference type="Gene3D" id="3.40.50.300">
    <property type="entry name" value="P-loop containing nucleotide triphosphate hydrolases"/>
    <property type="match status" value="1"/>
</dbReference>
<keyword evidence="3" id="KW-1185">Reference proteome</keyword>